<accession>A0A939MF84</accession>
<dbReference type="Proteomes" id="UP000664702">
    <property type="component" value="Chromosome"/>
</dbReference>
<gene>
    <name evidence="3" type="ORF">J4G43_049370</name>
    <name evidence="2" type="ORF">J4G43_51035</name>
</gene>
<name>A0A939MF84_9BRAD</name>
<evidence type="ECO:0000313" key="3">
    <source>
        <dbReference type="EMBL" id="UEM12338.1"/>
    </source>
</evidence>
<evidence type="ECO:0000259" key="1">
    <source>
        <dbReference type="Pfam" id="PF18735"/>
    </source>
</evidence>
<proteinExistence type="predicted"/>
<evidence type="ECO:0000313" key="2">
    <source>
        <dbReference type="EMBL" id="MBO1868831.1"/>
    </source>
</evidence>
<dbReference type="AlphaFoldDB" id="A0A939MF84"/>
<organism evidence="2">
    <name type="scientific">Bradyrhizobium barranii subsp. barranii</name>
    <dbReference type="NCBI Taxonomy" id="2823807"/>
    <lineage>
        <taxon>Bacteria</taxon>
        <taxon>Pseudomonadati</taxon>
        <taxon>Pseudomonadota</taxon>
        <taxon>Alphaproteobacteria</taxon>
        <taxon>Hyphomicrobiales</taxon>
        <taxon>Nitrobacteraceae</taxon>
        <taxon>Bradyrhizobium</taxon>
        <taxon>Bradyrhizobium barranii</taxon>
    </lineage>
</organism>
<dbReference type="InterPro" id="IPR041519">
    <property type="entry name" value="HEPN_RiboL-PSP"/>
</dbReference>
<protein>
    <recommendedName>
        <fullName evidence="1">RiboL-PSP-HEPN domain-containing protein</fullName>
    </recommendedName>
</protein>
<dbReference type="EMBL" id="JAGEMI010000001">
    <property type="protein sequence ID" value="MBO1868831.1"/>
    <property type="molecule type" value="Genomic_DNA"/>
</dbReference>
<dbReference type="RefSeq" id="WP_028182172.1">
    <property type="nucleotide sequence ID" value="NZ_CP086136.1"/>
</dbReference>
<reference evidence="2" key="1">
    <citation type="submission" date="2021-03" db="EMBL/GenBank/DDBJ databases">
        <title>Whole Genome Sequence of Bradyrhizobium sp. Strain 144S4.</title>
        <authorList>
            <person name="Bromfield E.S.P."/>
            <person name="Cloutier S."/>
        </authorList>
    </citation>
    <scope>NUCLEOTIDE SEQUENCE [LARGE SCALE GENOMIC DNA]</scope>
    <source>
        <strain evidence="2">144S4</strain>
    </source>
</reference>
<sequence length="155" mass="17515">MINADLDKLVKRARSYIDLIDASALDPQIVTLLHRYICVLLSSNIDKSIQLILIEYARISGNGAVKRFVSKKLERGTNYQTEKVTQLLGSFDPRWAEQFEATAKQSDLKEKLDSLYGLRNSISHGEQINISRPSLDGYWDAHNRAVGLIRKIVLG</sequence>
<feature type="domain" description="RiboL-PSP-HEPN" evidence="1">
    <location>
        <begin position="8"/>
        <end position="153"/>
    </location>
</feature>
<evidence type="ECO:0000313" key="4">
    <source>
        <dbReference type="Proteomes" id="UP000664702"/>
    </source>
</evidence>
<reference evidence="3 4" key="2">
    <citation type="journal article" date="2022" name="Int. J. Syst. Evol. Microbiol.">
        <title>Strains of Bradyrhizobium barranii sp. nov. associated with legumes native to Canada are symbionts of soybeans and belong to different subspecies (subsp. barranii subsp. nov. and subsp. apii subsp. nov.) and symbiovars (sv. glycinearum and sv. septentrionale).</title>
        <authorList>
            <person name="Bromfield E.S.P."/>
            <person name="Cloutier S."/>
            <person name="Wasai-Hara S."/>
            <person name="Minamisawa K."/>
        </authorList>
    </citation>
    <scope>NUCLEOTIDE SEQUENCE [LARGE SCALE GENOMIC DNA]</scope>
    <source>
        <strain evidence="3 4">144S4</strain>
    </source>
</reference>
<dbReference type="EMBL" id="CP086136">
    <property type="protein sequence ID" value="UEM12338.1"/>
    <property type="molecule type" value="Genomic_DNA"/>
</dbReference>
<dbReference type="KEGG" id="bban:J4G43_049370"/>
<dbReference type="Pfam" id="PF18735">
    <property type="entry name" value="HEPN_RiboL-PSP"/>
    <property type="match status" value="1"/>
</dbReference>